<gene>
    <name evidence="1" type="ORF">SEVIR_2G269525v2</name>
</gene>
<name>A0A4U6W0I3_SETVI</name>
<protein>
    <submittedName>
        <fullName evidence="1">Uncharacterized protein</fullName>
    </submittedName>
</protein>
<evidence type="ECO:0000313" key="1">
    <source>
        <dbReference type="EMBL" id="TKW33899.1"/>
    </source>
</evidence>
<accession>A0A4U6W0I3</accession>
<sequence>MARAGVFSPVPGMGGRAAAARVPAAGLAVRGCAASKRSTPPHSAAVFPAGARIAAAARRLEVAAAAGLVVAAARSSAFLAVRRRARVVSKAGEGSPEQTGCAGTPTTQGLNPEILAVGVQEDQGETIEQDWCHPYPASYLTCLSSPYLQERPAVRRSCHMCNQHMR</sequence>
<dbReference type="Proteomes" id="UP000298652">
    <property type="component" value="Chromosome 2"/>
</dbReference>
<reference evidence="1" key="1">
    <citation type="submission" date="2019-03" db="EMBL/GenBank/DDBJ databases">
        <title>WGS assembly of Setaria viridis.</title>
        <authorList>
            <person name="Huang P."/>
            <person name="Jenkins J."/>
            <person name="Grimwood J."/>
            <person name="Barry K."/>
            <person name="Healey A."/>
            <person name="Mamidi S."/>
            <person name="Sreedasyam A."/>
            <person name="Shu S."/>
            <person name="Feldman M."/>
            <person name="Wu J."/>
            <person name="Yu Y."/>
            <person name="Chen C."/>
            <person name="Johnson J."/>
            <person name="Rokhsar D."/>
            <person name="Baxter I."/>
            <person name="Schmutz J."/>
            <person name="Brutnell T."/>
            <person name="Kellogg E."/>
        </authorList>
    </citation>
    <scope>NUCLEOTIDE SEQUENCE [LARGE SCALE GENOMIC DNA]</scope>
</reference>
<dbReference type="Gramene" id="TKW33899">
    <property type="protein sequence ID" value="TKW33899"/>
    <property type="gene ID" value="SEVIR_2G269525v2"/>
</dbReference>
<keyword evidence="2" id="KW-1185">Reference proteome</keyword>
<evidence type="ECO:0000313" key="2">
    <source>
        <dbReference type="Proteomes" id="UP000298652"/>
    </source>
</evidence>
<dbReference type="AlphaFoldDB" id="A0A4U6W0I3"/>
<organism evidence="1 2">
    <name type="scientific">Setaria viridis</name>
    <name type="common">Green bristlegrass</name>
    <name type="synonym">Setaria italica subsp. viridis</name>
    <dbReference type="NCBI Taxonomy" id="4556"/>
    <lineage>
        <taxon>Eukaryota</taxon>
        <taxon>Viridiplantae</taxon>
        <taxon>Streptophyta</taxon>
        <taxon>Embryophyta</taxon>
        <taxon>Tracheophyta</taxon>
        <taxon>Spermatophyta</taxon>
        <taxon>Magnoliopsida</taxon>
        <taxon>Liliopsida</taxon>
        <taxon>Poales</taxon>
        <taxon>Poaceae</taxon>
        <taxon>PACMAD clade</taxon>
        <taxon>Panicoideae</taxon>
        <taxon>Panicodae</taxon>
        <taxon>Paniceae</taxon>
        <taxon>Cenchrinae</taxon>
        <taxon>Setaria</taxon>
    </lineage>
</organism>
<dbReference type="EMBL" id="CM016553">
    <property type="protein sequence ID" value="TKW33899.1"/>
    <property type="molecule type" value="Genomic_DNA"/>
</dbReference>
<proteinExistence type="predicted"/>